<reference evidence="4 5" key="1">
    <citation type="journal article" date="2011" name="PLoS Genet.">
        <title>Genomic analysis of the necrotrophic fungal pathogens Sclerotinia sclerotiorum and Botrytis cinerea.</title>
        <authorList>
            <person name="Amselem J."/>
            <person name="Cuomo C.A."/>
            <person name="van Kan J.A."/>
            <person name="Viaud M."/>
            <person name="Benito E.P."/>
            <person name="Couloux A."/>
            <person name="Coutinho P.M."/>
            <person name="de Vries R.P."/>
            <person name="Dyer P.S."/>
            <person name="Fillinger S."/>
            <person name="Fournier E."/>
            <person name="Gout L."/>
            <person name="Hahn M."/>
            <person name="Kohn L."/>
            <person name="Lapalu N."/>
            <person name="Plummer K.M."/>
            <person name="Pradier J.M."/>
            <person name="Quevillon E."/>
            <person name="Sharon A."/>
            <person name="Simon A."/>
            <person name="ten Have A."/>
            <person name="Tudzynski B."/>
            <person name="Tudzynski P."/>
            <person name="Wincker P."/>
            <person name="Andrew M."/>
            <person name="Anthouard V."/>
            <person name="Beever R.E."/>
            <person name="Beffa R."/>
            <person name="Benoit I."/>
            <person name="Bouzid O."/>
            <person name="Brault B."/>
            <person name="Chen Z."/>
            <person name="Choquer M."/>
            <person name="Collemare J."/>
            <person name="Cotton P."/>
            <person name="Danchin E.G."/>
            <person name="Da Silva C."/>
            <person name="Gautier A."/>
            <person name="Giraud C."/>
            <person name="Giraud T."/>
            <person name="Gonzalez C."/>
            <person name="Grossetete S."/>
            <person name="Guldener U."/>
            <person name="Henrissat B."/>
            <person name="Howlett B.J."/>
            <person name="Kodira C."/>
            <person name="Kretschmer M."/>
            <person name="Lappartient A."/>
            <person name="Leroch M."/>
            <person name="Levis C."/>
            <person name="Mauceli E."/>
            <person name="Neuveglise C."/>
            <person name="Oeser B."/>
            <person name="Pearson M."/>
            <person name="Poulain J."/>
            <person name="Poussereau N."/>
            <person name="Quesneville H."/>
            <person name="Rascle C."/>
            <person name="Schumacher J."/>
            <person name="Segurens B."/>
            <person name="Sexton A."/>
            <person name="Silva E."/>
            <person name="Sirven C."/>
            <person name="Soanes D.M."/>
            <person name="Talbot N.J."/>
            <person name="Templeton M."/>
            <person name="Yandava C."/>
            <person name="Yarden O."/>
            <person name="Zeng Q."/>
            <person name="Rollins J.A."/>
            <person name="Lebrun M.H."/>
            <person name="Dickman M."/>
        </authorList>
    </citation>
    <scope>NUCLEOTIDE SEQUENCE [LARGE SCALE GENOMIC DNA]</scope>
    <source>
        <strain evidence="4 5">B05.10</strain>
    </source>
</reference>
<sequence length="677" mass="72618">MLIRQITALAIALLAQAPVALSDDVVGHRFMQNGIQVLNQEQAQVQQCQNQNQKMQGQQSQCQSSTRIYQSQSTGSQGRREQPQAQQSQSLQNQGQIQQGQQPQAQQSQASQNQGLQPQLTNTGGSGQCFSSNGSCDPNGMPCFSNDSASRCCGSDEYCSTNKLCVSKNDPNRFSSGSCTDPTFRSASCPNICQSVGDTGVVLPCGDPSLGQFCCDEGRGFECCSTPSKVFTLGKGTIFTENSLNSATTANSNTDSQPQRSSQSTTTRTQTETATQVQTQISSATQTVVRTSISVSVSVQIVTSNQLPTSTIVFSSAAPAISSTSVVLITQTTSQNQPSNSLEATRSGSVYQNQNSQPLSSSSLWDANPQPSASSSSNEDQGQNGGTSSTSVENSQASNKAQNQTDSQNIQSTVSNFLKSPNMTAIIAGSSAVAAIVMLGIVIVCFRKRRRAKKSGIQLRDGKRRGSESERGASEKMGKMGEDGNRNASIGVFVTVSEKLKGLKDKAHTAHLKEDDRVSREFDGALGGGMYLEGGTMGRGRPRGDLGRSSGDREFVNTRDMSTNPDIPPPLPSSFSNPRAPPRLPSPPLLPTQSRDLEYRTSRRSFTSATTGSHYSRATNGELLQIPLQIDMPVPYRPVGNGDSGAYKLFSREEEQDFGLGRERVNEQRQEEPRGFF</sequence>
<accession>A0A384K4D6</accession>
<evidence type="ECO:0000256" key="2">
    <source>
        <dbReference type="SAM" id="Phobius"/>
    </source>
</evidence>
<feature type="region of interest" description="Disordered" evidence="1">
    <location>
        <begin position="332"/>
        <end position="408"/>
    </location>
</feature>
<name>A0A384K4D6_BOTFB</name>
<protein>
    <submittedName>
        <fullName evidence="4">Uncharacterized protein</fullName>
    </submittedName>
</protein>
<feature type="compositionally biased region" description="Polar residues" evidence="1">
    <location>
        <begin position="386"/>
        <end position="408"/>
    </location>
</feature>
<dbReference type="EMBL" id="CP009819">
    <property type="protein sequence ID" value="ATZ57690.1"/>
    <property type="molecule type" value="Genomic_DNA"/>
</dbReference>
<reference evidence="4 5" key="2">
    <citation type="journal article" date="2012" name="Eukaryot. Cell">
        <title>Genome update of Botrytis cinerea strains B05.10 and T4.</title>
        <authorList>
            <person name="Staats M."/>
            <person name="van Kan J.A."/>
        </authorList>
    </citation>
    <scope>NUCLEOTIDE SEQUENCE [LARGE SCALE GENOMIC DNA]</scope>
    <source>
        <strain evidence="4 5">B05.10</strain>
    </source>
</reference>
<feature type="compositionally biased region" description="Low complexity" evidence="1">
    <location>
        <begin position="604"/>
        <end position="613"/>
    </location>
</feature>
<feature type="compositionally biased region" description="Gly residues" evidence="1">
    <location>
        <begin position="529"/>
        <end position="538"/>
    </location>
</feature>
<dbReference type="VEuPathDB" id="FungiDB:Bcin15g02410"/>
<keyword evidence="3" id="KW-0732">Signal</keyword>
<feature type="compositionally biased region" description="Basic and acidic residues" evidence="1">
    <location>
        <begin position="460"/>
        <end position="485"/>
    </location>
</feature>
<dbReference type="OrthoDB" id="5215637at2759"/>
<feature type="compositionally biased region" description="Polar residues" evidence="1">
    <location>
        <begin position="64"/>
        <end position="77"/>
    </location>
</feature>
<feature type="compositionally biased region" description="Low complexity" evidence="1">
    <location>
        <begin position="352"/>
        <end position="381"/>
    </location>
</feature>
<organism evidence="4 5">
    <name type="scientific">Botryotinia fuckeliana (strain B05.10)</name>
    <name type="common">Noble rot fungus</name>
    <name type="synonym">Botrytis cinerea</name>
    <dbReference type="NCBI Taxonomy" id="332648"/>
    <lineage>
        <taxon>Eukaryota</taxon>
        <taxon>Fungi</taxon>
        <taxon>Dikarya</taxon>
        <taxon>Ascomycota</taxon>
        <taxon>Pezizomycotina</taxon>
        <taxon>Leotiomycetes</taxon>
        <taxon>Helotiales</taxon>
        <taxon>Sclerotiniaceae</taxon>
        <taxon>Botrytis</taxon>
    </lineage>
</organism>
<dbReference type="Proteomes" id="UP000001798">
    <property type="component" value="Chromosome 15"/>
</dbReference>
<evidence type="ECO:0000313" key="4">
    <source>
        <dbReference type="EMBL" id="ATZ57690.1"/>
    </source>
</evidence>
<feature type="region of interest" description="Disordered" evidence="1">
    <location>
        <begin position="246"/>
        <end position="282"/>
    </location>
</feature>
<feature type="region of interest" description="Disordered" evidence="1">
    <location>
        <begin position="529"/>
        <end position="614"/>
    </location>
</feature>
<gene>
    <name evidence="4" type="ORF">BCIN_15g02410</name>
</gene>
<feature type="compositionally biased region" description="Basic and acidic residues" evidence="1">
    <location>
        <begin position="660"/>
        <end position="677"/>
    </location>
</feature>
<feature type="region of interest" description="Disordered" evidence="1">
    <location>
        <begin position="639"/>
        <end position="677"/>
    </location>
</feature>
<keyword evidence="2" id="KW-0472">Membrane</keyword>
<feature type="signal peptide" evidence="3">
    <location>
        <begin position="1"/>
        <end position="22"/>
    </location>
</feature>
<proteinExistence type="predicted"/>
<feature type="region of interest" description="Disordered" evidence="1">
    <location>
        <begin position="454"/>
        <end position="486"/>
    </location>
</feature>
<dbReference type="RefSeq" id="XP_024553299.1">
    <property type="nucleotide sequence ID" value="XM_024697483.1"/>
</dbReference>
<feature type="transmembrane region" description="Helical" evidence="2">
    <location>
        <begin position="425"/>
        <end position="446"/>
    </location>
</feature>
<reference evidence="4 5" key="3">
    <citation type="journal article" date="2017" name="Mol. Plant Pathol.">
        <title>A gapless genome sequence of the fungus Botrytis cinerea.</title>
        <authorList>
            <person name="Van Kan J.A."/>
            <person name="Stassen J.H."/>
            <person name="Mosbach A."/>
            <person name="Van Der Lee T.A."/>
            <person name="Faino L."/>
            <person name="Farmer A.D."/>
            <person name="Papasotiriou D.G."/>
            <person name="Zhou S."/>
            <person name="Seidl M.F."/>
            <person name="Cottam E."/>
            <person name="Edel D."/>
            <person name="Hahn M."/>
            <person name="Schwartz D.C."/>
            <person name="Dietrich R.A."/>
            <person name="Widdison S."/>
            <person name="Scalliet G."/>
        </authorList>
    </citation>
    <scope>NUCLEOTIDE SEQUENCE [LARGE SCALE GENOMIC DNA]</scope>
    <source>
        <strain evidence="4 5">B05.10</strain>
    </source>
</reference>
<dbReference type="AlphaFoldDB" id="A0A384K4D6"/>
<evidence type="ECO:0000256" key="3">
    <source>
        <dbReference type="SAM" id="SignalP"/>
    </source>
</evidence>
<keyword evidence="5" id="KW-1185">Reference proteome</keyword>
<feature type="region of interest" description="Disordered" evidence="1">
    <location>
        <begin position="59"/>
        <end position="118"/>
    </location>
</feature>
<keyword evidence="2" id="KW-1133">Transmembrane helix</keyword>
<feature type="chain" id="PRO_5017087267" evidence="3">
    <location>
        <begin position="23"/>
        <end position="677"/>
    </location>
</feature>
<feature type="compositionally biased region" description="Basic and acidic residues" evidence="1">
    <location>
        <begin position="542"/>
        <end position="557"/>
    </location>
</feature>
<evidence type="ECO:0000256" key="1">
    <source>
        <dbReference type="SAM" id="MobiDB-lite"/>
    </source>
</evidence>
<evidence type="ECO:0000313" key="5">
    <source>
        <dbReference type="Proteomes" id="UP000001798"/>
    </source>
</evidence>
<feature type="compositionally biased region" description="Polar residues" evidence="1">
    <location>
        <begin position="332"/>
        <end position="351"/>
    </location>
</feature>
<feature type="compositionally biased region" description="Low complexity" evidence="1">
    <location>
        <begin position="83"/>
        <end position="118"/>
    </location>
</feature>
<dbReference type="KEGG" id="bfu:BCIN_15g02410"/>
<feature type="compositionally biased region" description="Pro residues" evidence="1">
    <location>
        <begin position="579"/>
        <end position="590"/>
    </location>
</feature>
<keyword evidence="2" id="KW-0812">Transmembrane</keyword>
<dbReference type="GeneID" id="5427891"/>